<dbReference type="PANTHER" id="PTHR36838:SF1">
    <property type="entry name" value="SLR1864 PROTEIN"/>
    <property type="match status" value="1"/>
</dbReference>
<dbReference type="GO" id="GO:0016020">
    <property type="term" value="C:membrane"/>
    <property type="evidence" value="ECO:0007669"/>
    <property type="project" value="UniProtKB-SubCell"/>
</dbReference>
<evidence type="ECO:0000313" key="8">
    <source>
        <dbReference type="EMBL" id="GAG34714.1"/>
    </source>
</evidence>
<evidence type="ECO:0000256" key="6">
    <source>
        <dbReference type="ARBA" id="ARBA00023136"/>
    </source>
</evidence>
<feature type="transmembrane region" description="Helical" evidence="7">
    <location>
        <begin position="6"/>
        <end position="25"/>
    </location>
</feature>
<keyword evidence="6 7" id="KW-0472">Membrane</keyword>
<evidence type="ECO:0008006" key="9">
    <source>
        <dbReference type="Google" id="ProtNLM"/>
    </source>
</evidence>
<feature type="transmembrane region" description="Helical" evidence="7">
    <location>
        <begin position="68"/>
        <end position="86"/>
    </location>
</feature>
<keyword evidence="4 7" id="KW-0812">Transmembrane</keyword>
<proteinExistence type="predicted"/>
<protein>
    <recommendedName>
        <fullName evidence="9">Auxin efflux carrier</fullName>
    </recommendedName>
</protein>
<sequence>MTVSLTVLLVNVLLPILVMVGLGALMNRRGRIQIDTLNQLTIYLLVPSFLFEQVAYSSLTWGDIAEVTWGSAIPVLVLGIILIAVYRLRKYDSSTASALLLGGLVYNAGNFGLPVTELFYRSHPDLFGRPADDGVAVQAMVIMLSNIAVWMVGYAVIAWGKGQG</sequence>
<evidence type="ECO:0000256" key="2">
    <source>
        <dbReference type="ARBA" id="ARBA00022448"/>
    </source>
</evidence>
<organism evidence="8">
    <name type="scientific">marine sediment metagenome</name>
    <dbReference type="NCBI Taxonomy" id="412755"/>
    <lineage>
        <taxon>unclassified sequences</taxon>
        <taxon>metagenomes</taxon>
        <taxon>ecological metagenomes</taxon>
    </lineage>
</organism>
<dbReference type="InterPro" id="IPR004776">
    <property type="entry name" value="Mem_transp_PIN-like"/>
</dbReference>
<evidence type="ECO:0000256" key="1">
    <source>
        <dbReference type="ARBA" id="ARBA00004141"/>
    </source>
</evidence>
<feature type="transmembrane region" description="Helical" evidence="7">
    <location>
        <begin position="37"/>
        <end position="56"/>
    </location>
</feature>
<dbReference type="PANTHER" id="PTHR36838">
    <property type="entry name" value="AUXIN EFFLUX CARRIER FAMILY PROTEIN"/>
    <property type="match status" value="1"/>
</dbReference>
<keyword evidence="5 7" id="KW-1133">Transmembrane helix</keyword>
<accession>X0WUP3</accession>
<evidence type="ECO:0000256" key="3">
    <source>
        <dbReference type="ARBA" id="ARBA00022475"/>
    </source>
</evidence>
<feature type="transmembrane region" description="Helical" evidence="7">
    <location>
        <begin position="135"/>
        <end position="159"/>
    </location>
</feature>
<comment type="subcellular location">
    <subcellularLocation>
        <location evidence="1">Membrane</location>
        <topology evidence="1">Multi-pass membrane protein</topology>
    </subcellularLocation>
</comment>
<evidence type="ECO:0000256" key="4">
    <source>
        <dbReference type="ARBA" id="ARBA00022692"/>
    </source>
</evidence>
<name>X0WUP3_9ZZZZ</name>
<feature type="non-terminal residue" evidence="8">
    <location>
        <position position="164"/>
    </location>
</feature>
<dbReference type="Pfam" id="PF03547">
    <property type="entry name" value="Mem_trans"/>
    <property type="match status" value="1"/>
</dbReference>
<evidence type="ECO:0000256" key="7">
    <source>
        <dbReference type="SAM" id="Phobius"/>
    </source>
</evidence>
<reference evidence="8" key="1">
    <citation type="journal article" date="2014" name="Front. Microbiol.">
        <title>High frequency of phylogenetically diverse reductive dehalogenase-homologous genes in deep subseafloor sedimentary metagenomes.</title>
        <authorList>
            <person name="Kawai M."/>
            <person name="Futagami T."/>
            <person name="Toyoda A."/>
            <person name="Takaki Y."/>
            <person name="Nishi S."/>
            <person name="Hori S."/>
            <person name="Arai W."/>
            <person name="Tsubouchi T."/>
            <person name="Morono Y."/>
            <person name="Uchiyama I."/>
            <person name="Ito T."/>
            <person name="Fujiyama A."/>
            <person name="Inagaki F."/>
            <person name="Takami H."/>
        </authorList>
    </citation>
    <scope>NUCLEOTIDE SEQUENCE</scope>
    <source>
        <strain evidence="8">Expedition CK06-06</strain>
    </source>
</reference>
<gene>
    <name evidence="8" type="ORF">S01H1_63329</name>
</gene>
<keyword evidence="3" id="KW-1003">Cell membrane</keyword>
<comment type="caution">
    <text evidence="8">The sequence shown here is derived from an EMBL/GenBank/DDBJ whole genome shotgun (WGS) entry which is preliminary data.</text>
</comment>
<dbReference type="GO" id="GO:0055085">
    <property type="term" value="P:transmembrane transport"/>
    <property type="evidence" value="ECO:0007669"/>
    <property type="project" value="InterPro"/>
</dbReference>
<feature type="transmembrane region" description="Helical" evidence="7">
    <location>
        <begin position="98"/>
        <end position="115"/>
    </location>
</feature>
<dbReference type="EMBL" id="BARS01041666">
    <property type="protein sequence ID" value="GAG34714.1"/>
    <property type="molecule type" value="Genomic_DNA"/>
</dbReference>
<keyword evidence="2" id="KW-0813">Transport</keyword>
<evidence type="ECO:0000256" key="5">
    <source>
        <dbReference type="ARBA" id="ARBA00022989"/>
    </source>
</evidence>
<dbReference type="AlphaFoldDB" id="X0WUP3"/>